<keyword evidence="7" id="KW-1185">Reference proteome</keyword>
<dbReference type="Gene3D" id="3.90.1150.10">
    <property type="entry name" value="Aspartate Aminotransferase, domain 1"/>
    <property type="match status" value="1"/>
</dbReference>
<dbReference type="PROSITE" id="PS51257">
    <property type="entry name" value="PROKAR_LIPOPROTEIN"/>
    <property type="match status" value="1"/>
</dbReference>
<protein>
    <submittedName>
        <fullName evidence="6">Aminotransferase class III-fold pyridoxal phosphate-dependent enzyme</fullName>
    </submittedName>
</protein>
<organism evidence="6 7">
    <name type="scientific">Nisaea acidiphila</name>
    <dbReference type="NCBI Taxonomy" id="1862145"/>
    <lineage>
        <taxon>Bacteria</taxon>
        <taxon>Pseudomonadati</taxon>
        <taxon>Pseudomonadota</taxon>
        <taxon>Alphaproteobacteria</taxon>
        <taxon>Rhodospirillales</taxon>
        <taxon>Thalassobaculaceae</taxon>
        <taxon>Nisaea</taxon>
    </lineage>
</organism>
<reference evidence="6" key="1">
    <citation type="submission" date="2022-08" db="EMBL/GenBank/DDBJ databases">
        <title>Nisaea acidiphila sp. nov., isolated from a marine algal debris and emended description of the genus Nisaea Urios et al. 2008.</title>
        <authorList>
            <person name="Kwon K."/>
        </authorList>
    </citation>
    <scope>NUCLEOTIDE SEQUENCE</scope>
    <source>
        <strain evidence="6">MEBiC11861</strain>
    </source>
</reference>
<dbReference type="InterPro" id="IPR015422">
    <property type="entry name" value="PyrdxlP-dep_Trfase_small"/>
</dbReference>
<dbReference type="InterPro" id="IPR050103">
    <property type="entry name" value="Class-III_PLP-dep_AT"/>
</dbReference>
<sequence>MKDSICERDAAAFLRQAGSTPVTHAFTACEGAWAVDESGHRFLDFHGNTCHNIGYAHPRMIAALKEQLDALSFAPRLFTSEPAVTLAEMLAARWPYGDARVLLGTSGADAIEMALKIAFVATGRTQTIAFNGSWHGAALGALSVGGTALEREEFPALEGCHHVHAYWPDGKGETAEAAAQAAFEALEYYLKGRDIAAVLSEPIRATPHLPPAWFWPEVRALCDNTGTLLIFDEIPTGLGKTGRFFASQHFDAAPDITVLGKSLGGGILPLSAVIARAELDVAPHLGIGHYTHQKNPMLARAGIETLRIIEDEGLVAAAQRKGRDALDILSEMVRNGAAYDEARGIGLAIAVAVGNPESLMEMKETCYRLGLNTGAADGRFLTLSPPLTTSEAELSEAAGILARAATASG</sequence>
<evidence type="ECO:0000256" key="3">
    <source>
        <dbReference type="ARBA" id="ARBA00022679"/>
    </source>
</evidence>
<dbReference type="InterPro" id="IPR015424">
    <property type="entry name" value="PyrdxlP-dep_Trfase"/>
</dbReference>
<dbReference type="InterPro" id="IPR015421">
    <property type="entry name" value="PyrdxlP-dep_Trfase_major"/>
</dbReference>
<gene>
    <name evidence="6" type="ORF">NUH88_04735</name>
</gene>
<comment type="cofactor">
    <cofactor evidence="1">
        <name>pyridoxal 5'-phosphate</name>
        <dbReference type="ChEBI" id="CHEBI:597326"/>
    </cofactor>
</comment>
<dbReference type="KEGG" id="naci:NUH88_04735"/>
<name>A0A9J7AUJ8_9PROT</name>
<proteinExistence type="inferred from homology"/>
<evidence type="ECO:0000256" key="4">
    <source>
        <dbReference type="ARBA" id="ARBA00022898"/>
    </source>
</evidence>
<keyword evidence="3" id="KW-0808">Transferase</keyword>
<keyword evidence="4 5" id="KW-0663">Pyridoxal phosphate</keyword>
<evidence type="ECO:0000313" key="6">
    <source>
        <dbReference type="EMBL" id="UUX50999.1"/>
    </source>
</evidence>
<dbReference type="PANTHER" id="PTHR11986">
    <property type="entry name" value="AMINOTRANSFERASE CLASS III"/>
    <property type="match status" value="1"/>
</dbReference>
<dbReference type="CDD" id="cd00610">
    <property type="entry name" value="OAT_like"/>
    <property type="match status" value="1"/>
</dbReference>
<evidence type="ECO:0000256" key="1">
    <source>
        <dbReference type="ARBA" id="ARBA00001933"/>
    </source>
</evidence>
<dbReference type="EMBL" id="CP102480">
    <property type="protein sequence ID" value="UUX50999.1"/>
    <property type="molecule type" value="Genomic_DNA"/>
</dbReference>
<dbReference type="InterPro" id="IPR005814">
    <property type="entry name" value="Aminotrans_3"/>
</dbReference>
<evidence type="ECO:0000256" key="2">
    <source>
        <dbReference type="ARBA" id="ARBA00022576"/>
    </source>
</evidence>
<dbReference type="PANTHER" id="PTHR11986:SF79">
    <property type="entry name" value="ACETYLORNITHINE AMINOTRANSFERASE, MITOCHONDRIAL"/>
    <property type="match status" value="1"/>
</dbReference>
<dbReference type="GO" id="GO:0042802">
    <property type="term" value="F:identical protein binding"/>
    <property type="evidence" value="ECO:0007669"/>
    <property type="project" value="TreeGrafter"/>
</dbReference>
<accession>A0A9J7AUJ8</accession>
<dbReference type="AlphaFoldDB" id="A0A9J7AUJ8"/>
<dbReference type="PIRSF" id="PIRSF000521">
    <property type="entry name" value="Transaminase_4ab_Lys_Orn"/>
    <property type="match status" value="1"/>
</dbReference>
<evidence type="ECO:0000256" key="5">
    <source>
        <dbReference type="RuleBase" id="RU003560"/>
    </source>
</evidence>
<dbReference type="GO" id="GO:0030170">
    <property type="term" value="F:pyridoxal phosphate binding"/>
    <property type="evidence" value="ECO:0007669"/>
    <property type="project" value="InterPro"/>
</dbReference>
<evidence type="ECO:0000313" key="7">
    <source>
        <dbReference type="Proteomes" id="UP001060336"/>
    </source>
</evidence>
<comment type="similarity">
    <text evidence="5">Belongs to the class-III pyridoxal-phosphate-dependent aminotransferase family.</text>
</comment>
<keyword evidence="2 6" id="KW-0032">Aminotransferase</keyword>
<dbReference type="GO" id="GO:0008483">
    <property type="term" value="F:transaminase activity"/>
    <property type="evidence" value="ECO:0007669"/>
    <property type="project" value="UniProtKB-KW"/>
</dbReference>
<dbReference type="Gene3D" id="3.40.640.10">
    <property type="entry name" value="Type I PLP-dependent aspartate aminotransferase-like (Major domain)"/>
    <property type="match status" value="1"/>
</dbReference>
<dbReference type="Proteomes" id="UP001060336">
    <property type="component" value="Chromosome"/>
</dbReference>
<dbReference type="RefSeq" id="WP_257770269.1">
    <property type="nucleotide sequence ID" value="NZ_CP102480.1"/>
</dbReference>
<dbReference type="SUPFAM" id="SSF53383">
    <property type="entry name" value="PLP-dependent transferases"/>
    <property type="match status" value="1"/>
</dbReference>
<dbReference type="Pfam" id="PF00202">
    <property type="entry name" value="Aminotran_3"/>
    <property type="match status" value="1"/>
</dbReference>